<accession>A0A8J2RQK3</accession>
<dbReference type="PROSITE" id="PS50181">
    <property type="entry name" value="FBOX"/>
    <property type="match status" value="1"/>
</dbReference>
<dbReference type="OrthoDB" id="5860767at2759"/>
<protein>
    <recommendedName>
        <fullName evidence="2">F-box domain-containing protein</fullName>
    </recommendedName>
</protein>
<dbReference type="SUPFAM" id="SSF81383">
    <property type="entry name" value="F-box domain"/>
    <property type="match status" value="1"/>
</dbReference>
<dbReference type="GO" id="GO:0000209">
    <property type="term" value="P:protein polyubiquitination"/>
    <property type="evidence" value="ECO:0007669"/>
    <property type="project" value="TreeGrafter"/>
</dbReference>
<gene>
    <name evidence="3" type="ORF">DGAL_LOCUS8503</name>
</gene>
<dbReference type="EMBL" id="CAKKLH010000190">
    <property type="protein sequence ID" value="CAH0105479.1"/>
    <property type="molecule type" value="Genomic_DNA"/>
</dbReference>
<feature type="domain" description="F-box" evidence="2">
    <location>
        <begin position="36"/>
        <end position="84"/>
    </location>
</feature>
<organism evidence="3 4">
    <name type="scientific">Daphnia galeata</name>
    <dbReference type="NCBI Taxonomy" id="27404"/>
    <lineage>
        <taxon>Eukaryota</taxon>
        <taxon>Metazoa</taxon>
        <taxon>Ecdysozoa</taxon>
        <taxon>Arthropoda</taxon>
        <taxon>Crustacea</taxon>
        <taxon>Branchiopoda</taxon>
        <taxon>Diplostraca</taxon>
        <taxon>Cladocera</taxon>
        <taxon>Anomopoda</taxon>
        <taxon>Daphniidae</taxon>
        <taxon>Daphnia</taxon>
    </lineage>
</organism>
<dbReference type="InterPro" id="IPR036047">
    <property type="entry name" value="F-box-like_dom_sf"/>
</dbReference>
<name>A0A8J2RQK3_9CRUS</name>
<evidence type="ECO:0000313" key="4">
    <source>
        <dbReference type="Proteomes" id="UP000789390"/>
    </source>
</evidence>
<dbReference type="CDD" id="cd22100">
    <property type="entry name" value="F-box_FBXO28"/>
    <property type="match status" value="1"/>
</dbReference>
<proteinExistence type="predicted"/>
<dbReference type="PANTHER" id="PTHR13252">
    <property type="entry name" value="F-BOX ONLY PROTEIN 28"/>
    <property type="match status" value="1"/>
</dbReference>
<dbReference type="AlphaFoldDB" id="A0A8J2RQK3"/>
<evidence type="ECO:0000259" key="2">
    <source>
        <dbReference type="PROSITE" id="PS50181"/>
    </source>
</evidence>
<feature type="coiled-coil region" evidence="1">
    <location>
        <begin position="304"/>
        <end position="331"/>
    </location>
</feature>
<evidence type="ECO:0000256" key="1">
    <source>
        <dbReference type="SAM" id="Coils"/>
    </source>
</evidence>
<dbReference type="Proteomes" id="UP000789390">
    <property type="component" value="Unassembled WGS sequence"/>
</dbReference>
<dbReference type="InterPro" id="IPR001810">
    <property type="entry name" value="F-box_dom"/>
</dbReference>
<dbReference type="PANTHER" id="PTHR13252:SF9">
    <property type="entry name" value="F-BOX ONLY PROTEIN 28"/>
    <property type="match status" value="1"/>
</dbReference>
<comment type="caution">
    <text evidence="3">The sequence shown here is derived from an EMBL/GenBank/DDBJ whole genome shotgun (WGS) entry which is preliminary data.</text>
</comment>
<evidence type="ECO:0000313" key="3">
    <source>
        <dbReference type="EMBL" id="CAH0105479.1"/>
    </source>
</evidence>
<keyword evidence="4" id="KW-1185">Reference proteome</keyword>
<keyword evidence="1" id="KW-0175">Coiled coil</keyword>
<dbReference type="InterPro" id="IPR039719">
    <property type="entry name" value="FBXO28"/>
</dbReference>
<sequence length="537" mass="59721">MTDSTSEFDEKMVLKMENQAANSQAQASSSGGDGKKITLLSLHDDVFQEILSHLSYDEIAKLRLVGRHFNEVCQKILNKGFLSVQRYHNRCLKEMKAKLPRRESERRTHPLARHIDVLTGIETRLSLLSMTYYKYTVIGVFCFIPGKVLDECYRVLREVVVHKNPPKSYELLQELRDISSMAMEHFEEHIVPTMKRNQLISTAIRNNSPRFIRCLADADDSDSESTLPSPSSSSCPPIASVASRTLNSFVRSSCASSPSSSPNTSLPSNLKLELAVQQNRLMINNQRRQIIDLKTKNTEYGRKFSEQDRLLSEYSRKLIQLEQKISNNIETERVHIRTVVTPPPSGRKRPIKEVESSIAEEPPVAKRKIFKAVIRTKKPVTIRAKKPVTVRAKKPVTAGAEKPVTVGAKKPVTVGAKKPVTVGAKKPVTVGAKKPVTVRAKKPEIVGAKKPVVVGAKNPVAVIAKNPATVRESPVVKSKVLKAARAKKAAAVQVEKPAAVKVVKPVKGKLEKPMAVKVEKSFVKNYPMLLRSRDNSK</sequence>
<reference evidence="3" key="1">
    <citation type="submission" date="2021-11" db="EMBL/GenBank/DDBJ databases">
        <authorList>
            <person name="Schell T."/>
        </authorList>
    </citation>
    <scope>NUCLEOTIDE SEQUENCE</scope>
    <source>
        <strain evidence="3">M5</strain>
    </source>
</reference>